<dbReference type="Gene3D" id="3.90.1560.10">
    <property type="entry name" value="ComB-like"/>
    <property type="match status" value="1"/>
</dbReference>
<gene>
    <name evidence="8" type="primary">comB</name>
    <name evidence="8" type="ORF">GsuE55_17160</name>
</gene>
<evidence type="ECO:0000256" key="4">
    <source>
        <dbReference type="ARBA" id="ARBA00021948"/>
    </source>
</evidence>
<proteinExistence type="inferred from homology"/>
<dbReference type="EMBL" id="AP022557">
    <property type="protein sequence ID" value="BBW96883.1"/>
    <property type="molecule type" value="Genomic_DNA"/>
</dbReference>
<comment type="cofactor">
    <cofactor evidence="1">
        <name>Mg(2+)</name>
        <dbReference type="ChEBI" id="CHEBI:18420"/>
    </cofactor>
</comment>
<evidence type="ECO:0000313" key="9">
    <source>
        <dbReference type="Proteomes" id="UP000501421"/>
    </source>
</evidence>
<evidence type="ECO:0000256" key="5">
    <source>
        <dbReference type="ARBA" id="ARBA00022801"/>
    </source>
</evidence>
<dbReference type="Proteomes" id="UP000501421">
    <property type="component" value="Chromosome"/>
</dbReference>
<evidence type="ECO:0000313" key="8">
    <source>
        <dbReference type="EMBL" id="BBW96883.1"/>
    </source>
</evidence>
<sequence>MMTNVHVVLRKEDIDETALADGKVAVVFDILLATSSIAAALSAGARSVIPVRDAEEAKAVAIHLPEKSYELVGEREGRTIDGFHPPAPLFLQTICPGKTVVLSTTNGTVAVHKAQSASAVYTASLLNSPAVSEHVCRWHRDKTIIAICSGSSGRFCLEDFYGAGYFVHCLVEQGIDATKLSDSAMAAWLFYRQYSGEERAKEVLFAARVGRWMAAYGLESEVDYINRHGALSSVPKLERGSFGLELRDIAPTKFMKEGRSS</sequence>
<protein>
    <recommendedName>
        <fullName evidence="4">Probable 2-phosphosulfolactate phosphatase</fullName>
        <ecNumber evidence="3">3.1.3.71</ecNumber>
    </recommendedName>
</protein>
<dbReference type="SUPFAM" id="SSF142823">
    <property type="entry name" value="ComB-like"/>
    <property type="match status" value="1"/>
</dbReference>
<keyword evidence="5" id="KW-0378">Hydrolase</keyword>
<reference evidence="9" key="1">
    <citation type="journal article" date="2020" name="Microbiol. Resour. Announc.">
        <title>Complete Genome Sequence of Geobacillus sp. Strain E55-1, Isolated from Mine Geyser in Japan.</title>
        <authorList>
            <person name="Miyazaki K."/>
            <person name="Hase E."/>
            <person name="Tokito N."/>
        </authorList>
    </citation>
    <scope>NUCLEOTIDE SEQUENCE [LARGE SCALE GENOMIC DNA]</scope>
    <source>
        <strain evidence="9">E55-1</strain>
    </source>
</reference>
<evidence type="ECO:0000256" key="2">
    <source>
        <dbReference type="ARBA" id="ARBA00009997"/>
    </source>
</evidence>
<organism evidence="8 9">
    <name type="scientific">Geobacillus subterraneus</name>
    <dbReference type="NCBI Taxonomy" id="129338"/>
    <lineage>
        <taxon>Bacteria</taxon>
        <taxon>Bacillati</taxon>
        <taxon>Bacillota</taxon>
        <taxon>Bacilli</taxon>
        <taxon>Bacillales</taxon>
        <taxon>Anoxybacillaceae</taxon>
        <taxon>Geobacillus</taxon>
    </lineage>
</organism>
<dbReference type="GO" id="GO:0000287">
    <property type="term" value="F:magnesium ion binding"/>
    <property type="evidence" value="ECO:0007669"/>
    <property type="project" value="InterPro"/>
</dbReference>
<dbReference type="InterPro" id="IPR005238">
    <property type="entry name" value="ComB-like"/>
</dbReference>
<comment type="catalytic activity">
    <reaction evidence="7">
        <text>(2R)-O-phospho-3-sulfolactate + H2O = (2R)-3-sulfolactate + phosphate</text>
        <dbReference type="Rhea" id="RHEA:23416"/>
        <dbReference type="ChEBI" id="CHEBI:15377"/>
        <dbReference type="ChEBI" id="CHEBI:15597"/>
        <dbReference type="ChEBI" id="CHEBI:43474"/>
        <dbReference type="ChEBI" id="CHEBI:58738"/>
        <dbReference type="EC" id="3.1.3.71"/>
    </reaction>
</comment>
<evidence type="ECO:0000256" key="6">
    <source>
        <dbReference type="ARBA" id="ARBA00022842"/>
    </source>
</evidence>
<dbReference type="PANTHER" id="PTHR37311:SF1">
    <property type="entry name" value="2-PHOSPHOSULFOLACTATE PHOSPHATASE-RELATED"/>
    <property type="match status" value="1"/>
</dbReference>
<evidence type="ECO:0000256" key="3">
    <source>
        <dbReference type="ARBA" id="ARBA00012953"/>
    </source>
</evidence>
<keyword evidence="6" id="KW-0460">Magnesium</keyword>
<name>A0A679FLS5_9BACL</name>
<keyword evidence="9" id="KW-1185">Reference proteome</keyword>
<evidence type="ECO:0000256" key="7">
    <source>
        <dbReference type="ARBA" id="ARBA00033711"/>
    </source>
</evidence>
<accession>A0A679FLS5</accession>
<dbReference type="EC" id="3.1.3.71" evidence="3"/>
<dbReference type="GO" id="GO:0050545">
    <property type="term" value="F:sulfopyruvate decarboxylase activity"/>
    <property type="evidence" value="ECO:0007669"/>
    <property type="project" value="TreeGrafter"/>
</dbReference>
<dbReference type="InterPro" id="IPR036702">
    <property type="entry name" value="ComB-like_sf"/>
</dbReference>
<dbReference type="PANTHER" id="PTHR37311">
    <property type="entry name" value="2-PHOSPHOSULFOLACTATE PHOSPHATASE-RELATED"/>
    <property type="match status" value="1"/>
</dbReference>
<dbReference type="AlphaFoldDB" id="A0A679FLS5"/>
<dbReference type="Pfam" id="PF04029">
    <property type="entry name" value="2-ph_phosp"/>
    <property type="match status" value="1"/>
</dbReference>
<dbReference type="GO" id="GO:0050532">
    <property type="term" value="F:2-phosphosulfolactate phosphatase activity"/>
    <property type="evidence" value="ECO:0007669"/>
    <property type="project" value="UniProtKB-EC"/>
</dbReference>
<evidence type="ECO:0000256" key="1">
    <source>
        <dbReference type="ARBA" id="ARBA00001946"/>
    </source>
</evidence>
<comment type="similarity">
    <text evidence="2">Belongs to the ComB family.</text>
</comment>